<dbReference type="Proteomes" id="UP001054252">
    <property type="component" value="Unassembled WGS sequence"/>
</dbReference>
<feature type="region of interest" description="Disordered" evidence="2">
    <location>
        <begin position="29"/>
        <end position="51"/>
    </location>
</feature>
<dbReference type="PANTHER" id="PTHR12357">
    <property type="entry name" value="YTH YT521-B HOMOLOGY DOMAIN-CONTAINING"/>
    <property type="match status" value="1"/>
</dbReference>
<dbReference type="InterPro" id="IPR045168">
    <property type="entry name" value="YTH_prot"/>
</dbReference>
<dbReference type="PANTHER" id="PTHR12357:SF120">
    <property type="entry name" value="YTH DOMAIN-CONTAINING FAMILY PROTEIN"/>
    <property type="match status" value="1"/>
</dbReference>
<keyword evidence="4" id="KW-1185">Reference proteome</keyword>
<comment type="similarity">
    <text evidence="1">Belongs to the YTHDF family.</text>
</comment>
<dbReference type="GO" id="GO:0003729">
    <property type="term" value="F:mRNA binding"/>
    <property type="evidence" value="ECO:0007669"/>
    <property type="project" value="UniProtKB-UniRule"/>
</dbReference>
<dbReference type="AlphaFoldDB" id="A0AAV5JXK7"/>
<evidence type="ECO:0000313" key="4">
    <source>
        <dbReference type="Proteomes" id="UP001054252"/>
    </source>
</evidence>
<reference evidence="3 4" key="1">
    <citation type="journal article" date="2021" name="Commun. Biol.">
        <title>The genome of Shorea leprosula (Dipterocarpaceae) highlights the ecological relevance of drought in aseasonal tropical rainforests.</title>
        <authorList>
            <person name="Ng K.K.S."/>
            <person name="Kobayashi M.J."/>
            <person name="Fawcett J.A."/>
            <person name="Hatakeyama M."/>
            <person name="Paape T."/>
            <person name="Ng C.H."/>
            <person name="Ang C.C."/>
            <person name="Tnah L.H."/>
            <person name="Lee C.T."/>
            <person name="Nishiyama T."/>
            <person name="Sese J."/>
            <person name="O'Brien M.J."/>
            <person name="Copetti D."/>
            <person name="Mohd Noor M.I."/>
            <person name="Ong R.C."/>
            <person name="Putra M."/>
            <person name="Sireger I.Z."/>
            <person name="Indrioko S."/>
            <person name="Kosugi Y."/>
            <person name="Izuno A."/>
            <person name="Isagi Y."/>
            <person name="Lee S.L."/>
            <person name="Shimizu K.K."/>
        </authorList>
    </citation>
    <scope>NUCLEOTIDE SEQUENCE [LARGE SCALE GENOMIC DNA]</scope>
    <source>
        <strain evidence="3">214</strain>
    </source>
</reference>
<comment type="function">
    <text evidence="1">Specifically recognizes and binds N6-methyladenosine (m6A)-containing RNAs, and regulates mRNA stability. M6A is a modification present at internal sites of mRNAs and some non-coding RNAs and plays a role in mRNA stability and processing.</text>
</comment>
<comment type="caution">
    <text evidence="3">The sequence shown here is derived from an EMBL/GenBank/DDBJ whole genome shotgun (WGS) entry which is preliminary data.</text>
</comment>
<accession>A0AAV5JXK7</accession>
<organism evidence="3 4">
    <name type="scientific">Rubroshorea leprosula</name>
    <dbReference type="NCBI Taxonomy" id="152421"/>
    <lineage>
        <taxon>Eukaryota</taxon>
        <taxon>Viridiplantae</taxon>
        <taxon>Streptophyta</taxon>
        <taxon>Embryophyta</taxon>
        <taxon>Tracheophyta</taxon>
        <taxon>Spermatophyta</taxon>
        <taxon>Magnoliopsida</taxon>
        <taxon>eudicotyledons</taxon>
        <taxon>Gunneridae</taxon>
        <taxon>Pentapetalae</taxon>
        <taxon>rosids</taxon>
        <taxon>malvids</taxon>
        <taxon>Malvales</taxon>
        <taxon>Dipterocarpaceae</taxon>
        <taxon>Rubroshorea</taxon>
    </lineage>
</organism>
<evidence type="ECO:0000256" key="2">
    <source>
        <dbReference type="SAM" id="MobiDB-lite"/>
    </source>
</evidence>
<gene>
    <name evidence="3" type="ORF">SLEP1_g26812</name>
</gene>
<dbReference type="GO" id="GO:0005737">
    <property type="term" value="C:cytoplasm"/>
    <property type="evidence" value="ECO:0007669"/>
    <property type="project" value="TreeGrafter"/>
</dbReference>
<dbReference type="GO" id="GO:1990247">
    <property type="term" value="F:N6-methyladenosine-containing RNA reader activity"/>
    <property type="evidence" value="ECO:0007669"/>
    <property type="project" value="UniProtKB-UniRule"/>
</dbReference>
<sequence>MLNIFKNYGSHSSILDDFSFYEERQKAIQERKSRQQASLATSPEDETTEPHNLVSLPNAIVKKMSKSFAEAVLFNGDAKEYPTAGKVSPP</sequence>
<dbReference type="GO" id="GO:0061157">
    <property type="term" value="P:mRNA destabilization"/>
    <property type="evidence" value="ECO:0007669"/>
    <property type="project" value="TreeGrafter"/>
</dbReference>
<keyword evidence="1" id="KW-0694">RNA-binding</keyword>
<evidence type="ECO:0000256" key="1">
    <source>
        <dbReference type="RuleBase" id="RU369095"/>
    </source>
</evidence>
<dbReference type="EMBL" id="BPVZ01000044">
    <property type="protein sequence ID" value="GKV16124.1"/>
    <property type="molecule type" value="Genomic_DNA"/>
</dbReference>
<proteinExistence type="inferred from homology"/>
<evidence type="ECO:0000313" key="3">
    <source>
        <dbReference type="EMBL" id="GKV16124.1"/>
    </source>
</evidence>
<name>A0AAV5JXK7_9ROSI</name>
<protein>
    <recommendedName>
        <fullName evidence="1">YTH domain-containing family protein</fullName>
    </recommendedName>
</protein>